<comment type="caution">
    <text evidence="3">The sequence shown here is derived from an EMBL/GenBank/DDBJ whole genome shotgun (WGS) entry which is preliminary data.</text>
</comment>
<dbReference type="InterPro" id="IPR009589">
    <property type="entry name" value="PH_YyaB-like"/>
</dbReference>
<dbReference type="RefSeq" id="WP_377936990.1">
    <property type="nucleotide sequence ID" value="NZ_JBHUMF010000031.1"/>
</dbReference>
<keyword evidence="1" id="KW-1133">Transmembrane helix</keyword>
<protein>
    <submittedName>
        <fullName evidence="3">PH domain-containing protein</fullName>
    </submittedName>
</protein>
<sequence>MKFHSKKGVILFPILLAVCILMIFTTIMLFVDVEIAQRFVDFNVEESPWPTAVITIPLTIFIIWVVFATYYEIQGEYLKIVSGPIRYTINIHSIQSVKPTNNPLSSPALSIDRLEIQYNKTNKKGGLQSNKSVWSSGMALISPKDKQKFIEELLKVNPDIDVMEKSII</sequence>
<name>A0ABW5RVX0_9BACI</name>
<dbReference type="EMBL" id="JBHUMF010000031">
    <property type="protein sequence ID" value="MFD2682294.1"/>
    <property type="molecule type" value="Genomic_DNA"/>
</dbReference>
<evidence type="ECO:0000256" key="1">
    <source>
        <dbReference type="SAM" id="Phobius"/>
    </source>
</evidence>
<feature type="transmembrane region" description="Helical" evidence="1">
    <location>
        <begin position="51"/>
        <end position="71"/>
    </location>
</feature>
<reference evidence="4" key="1">
    <citation type="journal article" date="2019" name="Int. J. Syst. Evol. Microbiol.">
        <title>The Global Catalogue of Microorganisms (GCM) 10K type strain sequencing project: providing services to taxonomists for standard genome sequencing and annotation.</title>
        <authorList>
            <consortium name="The Broad Institute Genomics Platform"/>
            <consortium name="The Broad Institute Genome Sequencing Center for Infectious Disease"/>
            <person name="Wu L."/>
            <person name="Ma J."/>
        </authorList>
    </citation>
    <scope>NUCLEOTIDE SEQUENCE [LARGE SCALE GENOMIC DNA]</scope>
    <source>
        <strain evidence="4">KCTC 3913</strain>
    </source>
</reference>
<accession>A0ABW5RVX0</accession>
<keyword evidence="1" id="KW-0812">Transmembrane</keyword>
<organism evidence="3 4">
    <name type="scientific">Bacillus seohaeanensis</name>
    <dbReference type="NCBI Taxonomy" id="284580"/>
    <lineage>
        <taxon>Bacteria</taxon>
        <taxon>Bacillati</taxon>
        <taxon>Bacillota</taxon>
        <taxon>Bacilli</taxon>
        <taxon>Bacillales</taxon>
        <taxon>Bacillaceae</taxon>
        <taxon>Bacillus</taxon>
    </lineage>
</organism>
<proteinExistence type="predicted"/>
<dbReference type="Proteomes" id="UP001597506">
    <property type="component" value="Unassembled WGS sequence"/>
</dbReference>
<feature type="transmembrane region" description="Helical" evidence="1">
    <location>
        <begin position="9"/>
        <end position="31"/>
    </location>
</feature>
<keyword evidence="4" id="KW-1185">Reference proteome</keyword>
<gene>
    <name evidence="3" type="ORF">ACFSUL_16255</name>
</gene>
<evidence type="ECO:0000259" key="2">
    <source>
        <dbReference type="Pfam" id="PF06713"/>
    </source>
</evidence>
<feature type="domain" description="Uncharacterized protein YyaB-like PH" evidence="2">
    <location>
        <begin position="69"/>
        <end position="122"/>
    </location>
</feature>
<evidence type="ECO:0000313" key="4">
    <source>
        <dbReference type="Proteomes" id="UP001597506"/>
    </source>
</evidence>
<evidence type="ECO:0000313" key="3">
    <source>
        <dbReference type="EMBL" id="MFD2682294.1"/>
    </source>
</evidence>
<keyword evidence="1" id="KW-0472">Membrane</keyword>
<dbReference type="Pfam" id="PF06713">
    <property type="entry name" value="bPH_4"/>
    <property type="match status" value="1"/>
</dbReference>